<keyword evidence="3" id="KW-0479">Metal-binding</keyword>
<dbReference type="PROSITE" id="PS00138">
    <property type="entry name" value="SUBTILASE_SER"/>
    <property type="match status" value="1"/>
</dbReference>
<keyword evidence="5" id="KW-0720">Serine protease</keyword>
<dbReference type="GO" id="GO:0046872">
    <property type="term" value="F:metal ion binding"/>
    <property type="evidence" value="ECO:0007669"/>
    <property type="project" value="UniProtKB-KW"/>
</dbReference>
<evidence type="ECO:0000256" key="3">
    <source>
        <dbReference type="ARBA" id="ARBA00022723"/>
    </source>
</evidence>
<keyword evidence="4" id="KW-0378">Hydrolase</keyword>
<reference evidence="10" key="1">
    <citation type="submission" date="2021-04" db="EMBL/GenBank/DDBJ databases">
        <title>Genomic insights into ecological role and evolution of a novel Thermoplasmata order Candidatus Sysuiplasmatales.</title>
        <authorList>
            <person name="Yuan Y."/>
        </authorList>
    </citation>
    <scope>NUCLEOTIDE SEQUENCE</scope>
    <source>
        <strain evidence="10">YP2-bin.285</strain>
    </source>
</reference>
<evidence type="ECO:0000256" key="2">
    <source>
        <dbReference type="ARBA" id="ARBA00022670"/>
    </source>
</evidence>
<keyword evidence="8" id="KW-1133">Transmembrane helix</keyword>
<proteinExistence type="predicted"/>
<accession>A0A8J7YSJ7</accession>
<comment type="caution">
    <text evidence="10">The sequence shown here is derived from an EMBL/GenBank/DDBJ whole genome shotgun (WGS) entry which is preliminary data.</text>
</comment>
<keyword evidence="2" id="KW-0645">Protease</keyword>
<protein>
    <submittedName>
        <fullName evidence="10">S8 family serine peptidase</fullName>
    </submittedName>
</protein>
<dbReference type="SUPFAM" id="SSF52743">
    <property type="entry name" value="Subtilisin-like"/>
    <property type="match status" value="1"/>
</dbReference>
<dbReference type="SMART" id="SM00944">
    <property type="entry name" value="Pro-kuma_activ"/>
    <property type="match status" value="1"/>
</dbReference>
<feature type="domain" description="Peptidase S53" evidence="9">
    <location>
        <begin position="263"/>
        <end position="707"/>
    </location>
</feature>
<keyword evidence="8" id="KW-0812">Transmembrane</keyword>
<dbReference type="CDD" id="cd04056">
    <property type="entry name" value="Peptidases_S53"/>
    <property type="match status" value="1"/>
</dbReference>
<evidence type="ECO:0000313" key="11">
    <source>
        <dbReference type="Proteomes" id="UP000716004"/>
    </source>
</evidence>
<dbReference type="GO" id="GO:0004252">
    <property type="term" value="F:serine-type endopeptidase activity"/>
    <property type="evidence" value="ECO:0007669"/>
    <property type="project" value="InterPro"/>
</dbReference>
<dbReference type="InterPro" id="IPR023828">
    <property type="entry name" value="Peptidase_S8_Ser-AS"/>
</dbReference>
<dbReference type="PROSITE" id="PS51695">
    <property type="entry name" value="SEDOLISIN"/>
    <property type="match status" value="1"/>
</dbReference>
<dbReference type="SUPFAM" id="SSF54897">
    <property type="entry name" value="Protease propeptides/inhibitors"/>
    <property type="match status" value="1"/>
</dbReference>
<dbReference type="InterPro" id="IPR030400">
    <property type="entry name" value="Sedolisin_dom"/>
</dbReference>
<evidence type="ECO:0000256" key="8">
    <source>
        <dbReference type="SAM" id="Phobius"/>
    </source>
</evidence>
<dbReference type="GO" id="GO:0006508">
    <property type="term" value="P:proteolysis"/>
    <property type="evidence" value="ECO:0007669"/>
    <property type="project" value="UniProtKB-KW"/>
</dbReference>
<keyword evidence="7" id="KW-0865">Zymogen</keyword>
<dbReference type="Gene3D" id="3.40.50.200">
    <property type="entry name" value="Peptidase S8/S53 domain"/>
    <property type="match status" value="1"/>
</dbReference>
<comment type="cofactor">
    <cofactor evidence="1">
        <name>Ca(2+)</name>
        <dbReference type="ChEBI" id="CHEBI:29108"/>
    </cofactor>
</comment>
<evidence type="ECO:0000259" key="9">
    <source>
        <dbReference type="PROSITE" id="PS51695"/>
    </source>
</evidence>
<feature type="transmembrane region" description="Helical" evidence="8">
    <location>
        <begin position="1410"/>
        <end position="1429"/>
    </location>
</feature>
<dbReference type="PANTHER" id="PTHR14218">
    <property type="entry name" value="PROTEASE S8 TRIPEPTIDYL PEPTIDASE I CLN2"/>
    <property type="match status" value="1"/>
</dbReference>
<dbReference type="Pfam" id="PF09286">
    <property type="entry name" value="Pro-kuma_activ"/>
    <property type="match status" value="1"/>
</dbReference>
<sequence length="1447" mass="154113">MKNYGRLKTVTVILIAAVMITTSSAYALSSAGNDNASGGGLTAKQLINGPYTTSPYSEMPMMKGARELGPAPSSMPMYITVSFSIRNSQQLAALIKQQQTPGSAQYRHFLTLSQFEKEYGPTPQVYNETLAYFSAMGFTPVKTGTTMTIGFHSTASEVSSAFRTQINLFRLSNGTVVYANSGPLALPTAIADSVASVNGLTDIIKVHPDLMQAPLSLRGTSVNGVSTSSSDPVVYRTMAQAVNFTHPGFLYVNSSFPFGEWQFLNPSTMTVAYNATPLYSMGDRGQGTTIAVVMAEGYNPSDLASFAQMVYGNPNQILDRLTAYPVEGGTSNAAPPGSTLQLGGDAFEFSLDIEYSSTMAPAAHIDAVYGPTLSTASLVSAYAELTTLNPLPNVITNSWGGAEDIWWNLYGPSWQSARALEDYFMQLTSMGSTILASSGDSGGYDSYSGLLSVSLPASSPYVVAVGGVQTTVGNLTGVQFPTPPQYVVNQTLAPYGFSEVSSYPAWFPNYPVNGSTVGYATQESYWYTPGTSPNSPDYASGGIGLSYWFTQPWWQHGPYVPNTGRRMVPDIAAEANFNETVYFDGAWNFFWGGTSFASPTVAGELALLDSYLNTTIGSTPGRSSFYLGLAQPLLYNIGNDNHLPYSAYTQISSGNNSWDLYALSQGYGWPGGQNWPVSSTGPVKGWNLLAGLGVPNIANLAYDANMLLNPSLFTDRLVVELNGQPLTRIAGNATYPLTLYNTTTGLGEAGVPVNMTFTSVTGQTTYISNTTNTTGGFILKTDGLHGYLAIYSHAKNVGSGFQSVWISRPNLTAGQITVTVLGHRSIMGGFDFFNGYLSQNYPAIGSLMPNTVAVQVTYKATPASVPQPVYNAVVVATTVHEPYVSSPPDMLNPNYAALSSLNYTPVRSMSLTNLSGIAYVETWNVLQNENYNVSAYYLGLTNSTNFTVTPHFNIQALNSFSSLLGTLYGGAAGYLGNGAMNSIIAPSVASPDASYQLYVRVSYWNGNPAAFVPVDLAVPNLFSTPFSPESIPGTQTITNASGIAVLTINNQVSSDASISQGILLVQAFNDSYPSVYLSTPSGMIPFQTNDSNAAILMLQPVYGYAFTSIQLSSVSVLSTSYIGTENATGSFYISTPVFYPLTDYNNITSLSYRIDSSPPVNVTLPSVGQEAFYWSFPLDGLSLGEHNITVEFNDSYGFTYVVQDTFYVIGSGVDPGPTVSLTSPSPGSYVSGQTTIDFSVSQSSYLTSETLTINQFSYNVMGMTSFTFNASSFGYGPLDISLNAVNYNGVSSEATMSLYATPQPTPLAHITSPSPGEHFNSTSSVTVGLYYSGDYLTGESLQLSGPSGNMTINVTGMQSYTLSKLSSGTYHLTYTVTSADGLRAVSTSTFVIVTTPAEVSHTLATTVSPVAYAIIAVAFIVGLVIGLVVERSRRRKPPAPAPSPPPQ</sequence>
<evidence type="ECO:0000256" key="4">
    <source>
        <dbReference type="ARBA" id="ARBA00022801"/>
    </source>
</evidence>
<dbReference type="InterPro" id="IPR050819">
    <property type="entry name" value="Tripeptidyl-peptidase_I"/>
</dbReference>
<evidence type="ECO:0000256" key="5">
    <source>
        <dbReference type="ARBA" id="ARBA00022825"/>
    </source>
</evidence>
<dbReference type="InterPro" id="IPR000209">
    <property type="entry name" value="Peptidase_S8/S53_dom"/>
</dbReference>
<name>A0A8J7YSJ7_9ARCH</name>
<gene>
    <name evidence="10" type="ORF">J9259_05505</name>
</gene>
<dbReference type="Pfam" id="PF00082">
    <property type="entry name" value="Peptidase_S8"/>
    <property type="match status" value="1"/>
</dbReference>
<dbReference type="InterPro" id="IPR015366">
    <property type="entry name" value="S53_propep"/>
</dbReference>
<dbReference type="InterPro" id="IPR036852">
    <property type="entry name" value="Peptidase_S8/S53_dom_sf"/>
</dbReference>
<keyword evidence="8" id="KW-0472">Membrane</keyword>
<organism evidence="10 11">
    <name type="scientific">Candidatus Sysuiplasma superficiale</name>
    <dbReference type="NCBI Taxonomy" id="2823368"/>
    <lineage>
        <taxon>Archaea</taxon>
        <taxon>Methanobacteriati</taxon>
        <taxon>Thermoplasmatota</taxon>
        <taxon>Thermoplasmata</taxon>
        <taxon>Candidatus Sysuiplasmatales</taxon>
        <taxon>Candidatus Sysuiplasmataceae</taxon>
        <taxon>Candidatus Sysuiplasma</taxon>
    </lineage>
</organism>
<dbReference type="PANTHER" id="PTHR14218:SF15">
    <property type="entry name" value="TRIPEPTIDYL-PEPTIDASE 1"/>
    <property type="match status" value="1"/>
</dbReference>
<evidence type="ECO:0000256" key="1">
    <source>
        <dbReference type="ARBA" id="ARBA00001913"/>
    </source>
</evidence>
<dbReference type="Proteomes" id="UP000716004">
    <property type="component" value="Unassembled WGS sequence"/>
</dbReference>
<dbReference type="GO" id="GO:0008240">
    <property type="term" value="F:tripeptidyl-peptidase activity"/>
    <property type="evidence" value="ECO:0007669"/>
    <property type="project" value="TreeGrafter"/>
</dbReference>
<evidence type="ECO:0000313" key="10">
    <source>
        <dbReference type="EMBL" id="MBX8631958.1"/>
    </source>
</evidence>
<keyword evidence="6" id="KW-0106">Calcium</keyword>
<dbReference type="CDD" id="cd11377">
    <property type="entry name" value="Pro-peptidase_S53"/>
    <property type="match status" value="1"/>
</dbReference>
<evidence type="ECO:0000256" key="7">
    <source>
        <dbReference type="ARBA" id="ARBA00023145"/>
    </source>
</evidence>
<dbReference type="EMBL" id="JAGVSJ010000011">
    <property type="protein sequence ID" value="MBX8631958.1"/>
    <property type="molecule type" value="Genomic_DNA"/>
</dbReference>
<evidence type="ECO:0000256" key="6">
    <source>
        <dbReference type="ARBA" id="ARBA00022837"/>
    </source>
</evidence>